<dbReference type="KEGG" id="dcr:108220923"/>
<name>A0AAF0X5X5_DAUCS</name>
<accession>A0AAF0X5X5</accession>
<protein>
    <recommendedName>
        <fullName evidence="3">Coiled-coil SMC6 And NSE5 INteracting (CANIN) domain-containing protein</fullName>
    </recommendedName>
</protein>
<dbReference type="EMBL" id="CP093347">
    <property type="protein sequence ID" value="WOH02085.1"/>
    <property type="molecule type" value="Genomic_DNA"/>
</dbReference>
<keyword evidence="2" id="KW-1185">Reference proteome</keyword>
<sequence length="453" mass="51379">MGELLDFELEDDVVVNPTKKRKKIIGLDDLLSDHYKQKGSLVENSRRATHRRSYSSDEDEVDVGEAKLSRCVEECQKEMGRIYGEDESAFWGLQIFGDQKPPPKSVSPDLKTCVSLESLKSMELDSLVEVHPKKGETFLERLLVDGWLLKLVLVKGHLNESIAKWTFNLMLYSSIEVLSTSACDFWCTVLSPKNKTDLSIKIDWMPKYTEVKEALEIYGFIINTPSKFSSTVNLGDSDHIGPPQNIRAWMKFIAAGCQVRSSFAVFSTSETEELLAIVISLYLDRQLLGLSMILHDCTFSVLNYFRNNEWKSSCEKVAISIASRVPCDINSLRIVESIMATDSRSKQLRSAVAYQLLSTCLDNKFIDAEDMLAFLISINVKDNSCDLFKIYIYLVLTENWLLYNSTTRENSLMKDMWGVFLRNCSCQISSTDLRSHASKVRSKASYLVQGSLK</sequence>
<dbReference type="Proteomes" id="UP000077755">
    <property type="component" value="Chromosome 5"/>
</dbReference>
<evidence type="ECO:0000313" key="1">
    <source>
        <dbReference type="EMBL" id="WOH02085.1"/>
    </source>
</evidence>
<reference evidence="1" key="2">
    <citation type="submission" date="2022-03" db="EMBL/GenBank/DDBJ databases">
        <title>Draft title - Genomic analysis of global carrot germplasm unveils the trajectory of domestication and the origin of high carotenoid orange carrot.</title>
        <authorList>
            <person name="Iorizzo M."/>
            <person name="Ellison S."/>
            <person name="Senalik D."/>
            <person name="Macko-Podgorni A."/>
            <person name="Grzebelus D."/>
            <person name="Bostan H."/>
            <person name="Rolling W."/>
            <person name="Curaba J."/>
            <person name="Simon P."/>
        </authorList>
    </citation>
    <scope>NUCLEOTIDE SEQUENCE</scope>
    <source>
        <tissue evidence="1">Leaf</tissue>
    </source>
</reference>
<organism evidence="1 2">
    <name type="scientific">Daucus carota subsp. sativus</name>
    <name type="common">Carrot</name>
    <dbReference type="NCBI Taxonomy" id="79200"/>
    <lineage>
        <taxon>Eukaryota</taxon>
        <taxon>Viridiplantae</taxon>
        <taxon>Streptophyta</taxon>
        <taxon>Embryophyta</taxon>
        <taxon>Tracheophyta</taxon>
        <taxon>Spermatophyta</taxon>
        <taxon>Magnoliopsida</taxon>
        <taxon>eudicotyledons</taxon>
        <taxon>Gunneridae</taxon>
        <taxon>Pentapetalae</taxon>
        <taxon>asterids</taxon>
        <taxon>campanulids</taxon>
        <taxon>Apiales</taxon>
        <taxon>Apiaceae</taxon>
        <taxon>Apioideae</taxon>
        <taxon>Scandiceae</taxon>
        <taxon>Daucinae</taxon>
        <taxon>Daucus</taxon>
        <taxon>Daucus sect. Daucus</taxon>
    </lineage>
</organism>
<dbReference type="AlphaFoldDB" id="A0AAF0X5X5"/>
<gene>
    <name evidence="1" type="ORF">DCAR_0521473</name>
</gene>
<evidence type="ECO:0008006" key="3">
    <source>
        <dbReference type="Google" id="ProtNLM"/>
    </source>
</evidence>
<reference evidence="1" key="1">
    <citation type="journal article" date="2016" name="Nat. Genet.">
        <title>A high-quality carrot genome assembly provides new insights into carotenoid accumulation and asterid genome evolution.</title>
        <authorList>
            <person name="Iorizzo M."/>
            <person name="Ellison S."/>
            <person name="Senalik D."/>
            <person name="Zeng P."/>
            <person name="Satapoomin P."/>
            <person name="Huang J."/>
            <person name="Bowman M."/>
            <person name="Iovene M."/>
            <person name="Sanseverino W."/>
            <person name="Cavagnaro P."/>
            <person name="Yildiz M."/>
            <person name="Macko-Podgorni A."/>
            <person name="Moranska E."/>
            <person name="Grzebelus E."/>
            <person name="Grzebelus D."/>
            <person name="Ashrafi H."/>
            <person name="Zheng Z."/>
            <person name="Cheng S."/>
            <person name="Spooner D."/>
            <person name="Van Deynze A."/>
            <person name="Simon P."/>
        </authorList>
    </citation>
    <scope>NUCLEOTIDE SEQUENCE</scope>
    <source>
        <tissue evidence="1">Leaf</tissue>
    </source>
</reference>
<evidence type="ECO:0000313" key="2">
    <source>
        <dbReference type="Proteomes" id="UP000077755"/>
    </source>
</evidence>
<dbReference type="PANTHER" id="PTHR37212:SF2">
    <property type="entry name" value="ACTIN PROTEIN 2_3 COMPLEX SUBUNIT-LIKE PROTEIN"/>
    <property type="match status" value="1"/>
</dbReference>
<proteinExistence type="predicted"/>
<dbReference type="PANTHER" id="PTHR37212">
    <property type="entry name" value="ACTIN PROTEIN 2/3 COMPLEX SUBUNIT-LIKE PROTEIN"/>
    <property type="match status" value="1"/>
</dbReference>